<reference evidence="2" key="1">
    <citation type="journal article" date="2019" name="Int. J. Syst. Evol. Microbiol.">
        <title>The Global Catalogue of Microorganisms (GCM) 10K type strain sequencing project: providing services to taxonomists for standard genome sequencing and annotation.</title>
        <authorList>
            <consortium name="The Broad Institute Genomics Platform"/>
            <consortium name="The Broad Institute Genome Sequencing Center for Infectious Disease"/>
            <person name="Wu L."/>
            <person name="Ma J."/>
        </authorList>
    </citation>
    <scope>NUCLEOTIDE SEQUENCE [LARGE SCALE GENOMIC DNA]</scope>
    <source>
        <strain evidence="2">KCTC 23707</strain>
    </source>
</reference>
<protein>
    <submittedName>
        <fullName evidence="1">Uncharacterized protein</fullName>
    </submittedName>
</protein>
<keyword evidence="2" id="KW-1185">Reference proteome</keyword>
<name>A0ABW5DDW7_9HYPH</name>
<proteinExistence type="predicted"/>
<organism evidence="1 2">
    <name type="scientific">Chelativorans composti</name>
    <dbReference type="NCBI Taxonomy" id="768533"/>
    <lineage>
        <taxon>Bacteria</taxon>
        <taxon>Pseudomonadati</taxon>
        <taxon>Pseudomonadota</taxon>
        <taxon>Alphaproteobacteria</taxon>
        <taxon>Hyphomicrobiales</taxon>
        <taxon>Phyllobacteriaceae</taxon>
        <taxon>Chelativorans</taxon>
    </lineage>
</organism>
<dbReference type="Proteomes" id="UP001597373">
    <property type="component" value="Unassembled WGS sequence"/>
</dbReference>
<gene>
    <name evidence="1" type="ORF">ACFSMZ_05690</name>
</gene>
<evidence type="ECO:0000313" key="2">
    <source>
        <dbReference type="Proteomes" id="UP001597373"/>
    </source>
</evidence>
<dbReference type="RefSeq" id="WP_345098729.1">
    <property type="nucleotide sequence ID" value="NZ_BAABGS010000018.1"/>
</dbReference>
<sequence>MGGRVFSGPGQFVVHASGQILTVAENHGMRKRKQTIGGEVDRQAKTEGIVLFREPVAVSVGDQRLETEIGGDPVAVRKTGIVKLRQQRLGLPHMGVAEPVLDTVQIRPIIRASERVSACPLAAVLISAR</sequence>
<dbReference type="EMBL" id="JBHUIR010000020">
    <property type="protein sequence ID" value="MFD2259253.1"/>
    <property type="molecule type" value="Genomic_DNA"/>
</dbReference>
<comment type="caution">
    <text evidence="1">The sequence shown here is derived from an EMBL/GenBank/DDBJ whole genome shotgun (WGS) entry which is preliminary data.</text>
</comment>
<evidence type="ECO:0000313" key="1">
    <source>
        <dbReference type="EMBL" id="MFD2259253.1"/>
    </source>
</evidence>
<accession>A0ABW5DDW7</accession>